<organism evidence="6 7">
    <name type="scientific">Pseudonocardia kunmingensis</name>
    <dbReference type="NCBI Taxonomy" id="630975"/>
    <lineage>
        <taxon>Bacteria</taxon>
        <taxon>Bacillati</taxon>
        <taxon>Actinomycetota</taxon>
        <taxon>Actinomycetes</taxon>
        <taxon>Pseudonocardiales</taxon>
        <taxon>Pseudonocardiaceae</taxon>
        <taxon>Pseudonocardia</taxon>
    </lineage>
</organism>
<dbReference type="AlphaFoldDB" id="A0A543C1Z8"/>
<keyword evidence="2" id="KW-0805">Transcription regulation</keyword>
<evidence type="ECO:0000256" key="2">
    <source>
        <dbReference type="ARBA" id="ARBA00023015"/>
    </source>
</evidence>
<reference evidence="6 7" key="1">
    <citation type="submission" date="2019-06" db="EMBL/GenBank/DDBJ databases">
        <title>Sequencing the genomes of 1000 actinobacteria strains.</title>
        <authorList>
            <person name="Klenk H.-P."/>
        </authorList>
    </citation>
    <scope>NUCLEOTIDE SEQUENCE [LARGE SCALE GENOMIC DNA]</scope>
    <source>
        <strain evidence="6 7">DSM 45301</strain>
    </source>
</reference>
<dbReference type="Gene3D" id="1.10.10.10">
    <property type="entry name" value="Winged helix-like DNA-binding domain superfamily/Winged helix DNA-binding domain"/>
    <property type="match status" value="1"/>
</dbReference>
<accession>A0A543C1Z8</accession>
<dbReference type="SUPFAM" id="SSF100950">
    <property type="entry name" value="NagB/RpiA/CoA transferase-like"/>
    <property type="match status" value="1"/>
</dbReference>
<keyword evidence="7" id="KW-1185">Reference proteome</keyword>
<dbReference type="PANTHER" id="PTHR34294:SF1">
    <property type="entry name" value="TRANSCRIPTIONAL REGULATOR LSRR"/>
    <property type="match status" value="1"/>
</dbReference>
<evidence type="ECO:0000256" key="3">
    <source>
        <dbReference type="ARBA" id="ARBA00023125"/>
    </source>
</evidence>
<evidence type="ECO:0000313" key="6">
    <source>
        <dbReference type="EMBL" id="TQL91103.1"/>
    </source>
</evidence>
<evidence type="ECO:0000313" key="7">
    <source>
        <dbReference type="Proteomes" id="UP000315677"/>
    </source>
</evidence>
<comment type="caution">
    <text evidence="6">The sequence shown here is derived from an EMBL/GenBank/DDBJ whole genome shotgun (WGS) entry which is preliminary data.</text>
</comment>
<dbReference type="InterPro" id="IPR036388">
    <property type="entry name" value="WH-like_DNA-bd_sf"/>
</dbReference>
<comment type="similarity">
    <text evidence="1">Belongs to the SorC transcriptional regulatory family.</text>
</comment>
<dbReference type="GO" id="GO:0030246">
    <property type="term" value="F:carbohydrate binding"/>
    <property type="evidence" value="ECO:0007669"/>
    <property type="project" value="InterPro"/>
</dbReference>
<dbReference type="GO" id="GO:0003677">
    <property type="term" value="F:DNA binding"/>
    <property type="evidence" value="ECO:0007669"/>
    <property type="project" value="UniProtKB-KW"/>
</dbReference>
<dbReference type="InterPro" id="IPR051054">
    <property type="entry name" value="SorC_transcr_regulators"/>
</dbReference>
<evidence type="ECO:0000256" key="1">
    <source>
        <dbReference type="ARBA" id="ARBA00010466"/>
    </source>
</evidence>
<dbReference type="Proteomes" id="UP000315677">
    <property type="component" value="Unassembled WGS sequence"/>
</dbReference>
<name>A0A543C1Z8_9PSEU</name>
<keyword evidence="4" id="KW-0804">Transcription</keyword>
<dbReference type="RefSeq" id="WP_170231839.1">
    <property type="nucleotide sequence ID" value="NZ_VFPA01000010.1"/>
</dbReference>
<dbReference type="Pfam" id="PF04198">
    <property type="entry name" value="Sugar-bind"/>
    <property type="match status" value="1"/>
</dbReference>
<dbReference type="EMBL" id="VFPA01000010">
    <property type="protein sequence ID" value="TQL91103.1"/>
    <property type="molecule type" value="Genomic_DNA"/>
</dbReference>
<dbReference type="Gene3D" id="3.40.50.1360">
    <property type="match status" value="1"/>
</dbReference>
<protein>
    <submittedName>
        <fullName evidence="6">Lsr operon transcriptional repressor</fullName>
    </submittedName>
</protein>
<feature type="domain" description="Sugar-binding" evidence="5">
    <location>
        <begin position="64"/>
        <end position="312"/>
    </location>
</feature>
<gene>
    <name evidence="6" type="ORF">FB558_8652</name>
</gene>
<dbReference type="InterPro" id="IPR007324">
    <property type="entry name" value="Sugar-bd_dom_put"/>
</dbReference>
<proteinExistence type="inferred from homology"/>
<dbReference type="PANTHER" id="PTHR34294">
    <property type="entry name" value="TRANSCRIPTIONAL REGULATOR-RELATED"/>
    <property type="match status" value="1"/>
</dbReference>
<evidence type="ECO:0000259" key="5">
    <source>
        <dbReference type="Pfam" id="PF04198"/>
    </source>
</evidence>
<evidence type="ECO:0000256" key="4">
    <source>
        <dbReference type="ARBA" id="ARBA00023163"/>
    </source>
</evidence>
<keyword evidence="3" id="KW-0238">DNA-binding</keyword>
<dbReference type="InterPro" id="IPR037171">
    <property type="entry name" value="NagB/RpiA_transferase-like"/>
</dbReference>
<sequence length="319" mass="33120">MRTNEQHRAQVGKIARLYYEHGLTHAEIAELQGLSRVKVTRLLADARRLGIVEIRVHSDEPPFAEIEAALVQRYDLQRAWVAPDFGSDLERSTNSLGLVGAACLTELVPPAQRVAVGLSASVAASVAHLRDTPAADVEVVPVAGSRAGRSSVSNPGQLALGLAQAFDGTAFSLPAPLLASTAEAAEIMRRDDGVRAMLERAAAADLLVVGIGSVHRASEALLKSVTHAEFAALRRAGAVGDVSARFFDPAGDPVPSGVDDRVIGLDLPALRAIPTRVGIAGGPDKHAALRTALSTGLINVLVTDSGSAAAVLGLDARSA</sequence>